<dbReference type="GO" id="GO:0030424">
    <property type="term" value="C:axon"/>
    <property type="evidence" value="ECO:0007669"/>
    <property type="project" value="TreeGrafter"/>
</dbReference>
<feature type="domain" description="Laminin G" evidence="11">
    <location>
        <begin position="413"/>
        <end position="593"/>
    </location>
</feature>
<dbReference type="GO" id="GO:0005509">
    <property type="term" value="F:calcium ion binding"/>
    <property type="evidence" value="ECO:0007669"/>
    <property type="project" value="InterPro"/>
</dbReference>
<keyword evidence="2" id="KW-1003">Cell membrane</keyword>
<dbReference type="PROSITE" id="PS50026">
    <property type="entry name" value="EGF_3"/>
    <property type="match status" value="4"/>
</dbReference>
<dbReference type="SMART" id="SM00408">
    <property type="entry name" value="IGc2"/>
    <property type="match status" value="3"/>
</dbReference>
<evidence type="ECO:0000256" key="5">
    <source>
        <dbReference type="ARBA" id="ARBA00022737"/>
    </source>
</evidence>
<feature type="disulfide bond" evidence="10">
    <location>
        <begin position="397"/>
        <end position="406"/>
    </location>
</feature>
<keyword evidence="14" id="KW-1185">Reference proteome</keyword>
<dbReference type="KEGG" id="nss:113428791"/>
<evidence type="ECO:0000259" key="13">
    <source>
        <dbReference type="PROSITE" id="PS50835"/>
    </source>
</evidence>
<dbReference type="PROSITE" id="PS50835">
    <property type="entry name" value="IG_LIKE"/>
    <property type="match status" value="4"/>
</dbReference>
<dbReference type="GO" id="GO:0007156">
    <property type="term" value="P:homophilic cell adhesion via plasma membrane adhesion molecules"/>
    <property type="evidence" value="ECO:0007669"/>
    <property type="project" value="TreeGrafter"/>
</dbReference>
<dbReference type="GeneID" id="113428791"/>
<dbReference type="GO" id="GO:0050808">
    <property type="term" value="P:synapse organization"/>
    <property type="evidence" value="ECO:0007669"/>
    <property type="project" value="TreeGrafter"/>
</dbReference>
<evidence type="ECO:0000256" key="8">
    <source>
        <dbReference type="ARBA" id="ARBA00023180"/>
    </source>
</evidence>
<dbReference type="GO" id="GO:0008046">
    <property type="term" value="F:axon guidance receptor activity"/>
    <property type="evidence" value="ECO:0007669"/>
    <property type="project" value="TreeGrafter"/>
</dbReference>
<dbReference type="AlphaFoldDB" id="A0A6J1VVK3"/>
<dbReference type="SUPFAM" id="SSF49899">
    <property type="entry name" value="Concanavalin A-like lectins/glucanases"/>
    <property type="match status" value="2"/>
</dbReference>
<keyword evidence="6" id="KW-0472">Membrane</keyword>
<feature type="domain" description="Laminin G" evidence="11">
    <location>
        <begin position="685"/>
        <end position="873"/>
    </location>
</feature>
<keyword evidence="7 10" id="KW-1015">Disulfide bond</keyword>
<evidence type="ECO:0000256" key="3">
    <source>
        <dbReference type="ARBA" id="ARBA00022536"/>
    </source>
</evidence>
<feature type="disulfide bond" evidence="10">
    <location>
        <begin position="356"/>
        <end position="365"/>
    </location>
</feature>
<keyword evidence="4" id="KW-0732">Signal</keyword>
<reference evidence="15" key="1">
    <citation type="submission" date="2025-08" db="UniProtKB">
        <authorList>
            <consortium name="RefSeq"/>
        </authorList>
    </citation>
    <scope>IDENTIFICATION</scope>
</reference>
<organism evidence="14 15">
    <name type="scientific">Notechis scutatus</name>
    <name type="common">mainland tiger snake</name>
    <dbReference type="NCBI Taxonomy" id="8663"/>
    <lineage>
        <taxon>Eukaryota</taxon>
        <taxon>Metazoa</taxon>
        <taxon>Chordata</taxon>
        <taxon>Craniata</taxon>
        <taxon>Vertebrata</taxon>
        <taxon>Euteleostomi</taxon>
        <taxon>Lepidosauria</taxon>
        <taxon>Squamata</taxon>
        <taxon>Bifurcata</taxon>
        <taxon>Unidentata</taxon>
        <taxon>Episquamata</taxon>
        <taxon>Toxicofera</taxon>
        <taxon>Serpentes</taxon>
        <taxon>Colubroidea</taxon>
        <taxon>Elapidae</taxon>
        <taxon>Hydrophiinae</taxon>
        <taxon>Notechis</taxon>
    </lineage>
</organism>
<comment type="caution">
    <text evidence="10">Lacks conserved residue(s) required for the propagation of feature annotation.</text>
</comment>
<dbReference type="InterPro" id="IPR036179">
    <property type="entry name" value="Ig-like_dom_sf"/>
</dbReference>
<keyword evidence="5" id="KW-0677">Repeat</keyword>
<dbReference type="Gene3D" id="2.60.120.200">
    <property type="match status" value="2"/>
</dbReference>
<dbReference type="SMART" id="SM00179">
    <property type="entry name" value="EGF_CA"/>
    <property type="match status" value="3"/>
</dbReference>
<feature type="domain" description="Ig-like" evidence="13">
    <location>
        <begin position="127"/>
        <end position="211"/>
    </location>
</feature>
<feature type="domain" description="EGF-like" evidence="12">
    <location>
        <begin position="628"/>
        <end position="661"/>
    </location>
</feature>
<dbReference type="RefSeq" id="XP_026547110.1">
    <property type="nucleotide sequence ID" value="XM_026691325.1"/>
</dbReference>
<dbReference type="InterPro" id="IPR000742">
    <property type="entry name" value="EGF"/>
</dbReference>
<dbReference type="Pfam" id="PF00008">
    <property type="entry name" value="EGF"/>
    <property type="match status" value="2"/>
</dbReference>
<feature type="domain" description="EGF-like" evidence="12">
    <location>
        <begin position="369"/>
        <end position="407"/>
    </location>
</feature>
<dbReference type="FunFam" id="2.60.120.200:FF:000101">
    <property type="entry name" value="basement membrane-specific heparan sulfate proteoglycan core protein-like"/>
    <property type="match status" value="1"/>
</dbReference>
<dbReference type="InterPro" id="IPR013783">
    <property type="entry name" value="Ig-like_fold"/>
</dbReference>
<keyword evidence="9" id="KW-0393">Immunoglobulin domain</keyword>
<dbReference type="FunFam" id="2.60.40.10:FF:000005">
    <property type="entry name" value="Neuronal cell adhesion molecule"/>
    <property type="match status" value="1"/>
</dbReference>
<dbReference type="Proteomes" id="UP000504612">
    <property type="component" value="Unplaced"/>
</dbReference>
<feature type="domain" description="Ig-like" evidence="13">
    <location>
        <begin position="41"/>
        <end position="122"/>
    </location>
</feature>
<evidence type="ECO:0000259" key="11">
    <source>
        <dbReference type="PROSITE" id="PS50025"/>
    </source>
</evidence>
<keyword evidence="8" id="KW-0325">Glycoprotein</keyword>
<gene>
    <name evidence="15" type="primary">LOC113428791</name>
</gene>
<dbReference type="FunFam" id="2.60.120.200:FF:000072">
    <property type="entry name" value="basement membrane-specific heparan sulfate proteoglycan core protein-like"/>
    <property type="match status" value="1"/>
</dbReference>
<dbReference type="PANTHER" id="PTHR45080:SF8">
    <property type="entry name" value="IG-LIKE DOMAIN-CONTAINING PROTEIN"/>
    <property type="match status" value="1"/>
</dbReference>
<dbReference type="PROSITE" id="PS50025">
    <property type="entry name" value="LAM_G_DOMAIN"/>
    <property type="match status" value="2"/>
</dbReference>
<dbReference type="PANTHER" id="PTHR45080">
    <property type="entry name" value="CONTACTIN 5"/>
    <property type="match status" value="1"/>
</dbReference>
<feature type="disulfide bond" evidence="10">
    <location>
        <begin position="616"/>
        <end position="625"/>
    </location>
</feature>
<protein>
    <submittedName>
        <fullName evidence="15">Basement membrane-specific heparan sulfate proteoglycan core protein-like</fullName>
    </submittedName>
</protein>
<name>A0A6J1VVK3_9SAUR</name>
<feature type="domain" description="EGF-like" evidence="12">
    <location>
        <begin position="589"/>
        <end position="626"/>
    </location>
</feature>
<dbReference type="GO" id="GO:0005886">
    <property type="term" value="C:plasma membrane"/>
    <property type="evidence" value="ECO:0007669"/>
    <property type="project" value="UniProtKB-SubCell"/>
</dbReference>
<evidence type="ECO:0000256" key="6">
    <source>
        <dbReference type="ARBA" id="ARBA00023136"/>
    </source>
</evidence>
<dbReference type="PROSITE" id="PS01186">
    <property type="entry name" value="EGF_2"/>
    <property type="match status" value="3"/>
</dbReference>
<dbReference type="InterPro" id="IPR003598">
    <property type="entry name" value="Ig_sub2"/>
</dbReference>
<dbReference type="InterPro" id="IPR003599">
    <property type="entry name" value="Ig_sub"/>
</dbReference>
<feature type="domain" description="Ig-like" evidence="13">
    <location>
        <begin position="1"/>
        <end position="30"/>
    </location>
</feature>
<dbReference type="PROSITE" id="PS00022">
    <property type="entry name" value="EGF_1"/>
    <property type="match status" value="4"/>
</dbReference>
<dbReference type="Gene3D" id="2.10.25.10">
    <property type="entry name" value="Laminin"/>
    <property type="match status" value="3"/>
</dbReference>
<dbReference type="InterPro" id="IPR001881">
    <property type="entry name" value="EGF-like_Ca-bd_dom"/>
</dbReference>
<dbReference type="SMART" id="SM00282">
    <property type="entry name" value="LamG"/>
    <property type="match status" value="2"/>
</dbReference>
<dbReference type="CDD" id="cd00054">
    <property type="entry name" value="EGF_CA"/>
    <property type="match status" value="3"/>
</dbReference>
<dbReference type="InterPro" id="IPR050958">
    <property type="entry name" value="Cell_Adh-Cytoskel_Orgn"/>
</dbReference>
<evidence type="ECO:0000256" key="2">
    <source>
        <dbReference type="ARBA" id="ARBA00022475"/>
    </source>
</evidence>
<evidence type="ECO:0000256" key="1">
    <source>
        <dbReference type="ARBA" id="ARBA00004236"/>
    </source>
</evidence>
<keyword evidence="3 10" id="KW-0245">EGF-like domain</keyword>
<feature type="domain" description="Ig-like" evidence="13">
    <location>
        <begin position="217"/>
        <end position="300"/>
    </location>
</feature>
<dbReference type="CDD" id="cd00110">
    <property type="entry name" value="LamG"/>
    <property type="match status" value="2"/>
</dbReference>
<dbReference type="SUPFAM" id="SSF57196">
    <property type="entry name" value="EGF/Laminin"/>
    <property type="match status" value="2"/>
</dbReference>
<evidence type="ECO:0000313" key="15">
    <source>
        <dbReference type="RefSeq" id="XP_026547110.1"/>
    </source>
</evidence>
<evidence type="ECO:0000313" key="14">
    <source>
        <dbReference type="Proteomes" id="UP000504612"/>
    </source>
</evidence>
<sequence length="875" mass="93790">ISSAKLGDAGTYVCVAQNSVGTTEAQVEVSVEAVHGRRGVPEIHMTPTQTVQAGQTARLHCSATGDPTPTIHWSKLRAPLPWQHQVVNDTLIIPRVAQQDSGQYICNASNSAGFTEAFVVLDVEIPPYATSLPNRAVVHEGDAVQLQCLAHGTPPLRYQWTKVNGSLPGRATVRDGVLQFSPAGHQDSGTYRCHVSNRVGSAEALAQVYVQATAGGPLSVQITPPSDTKAVGATAEFVCSVSGDPRAQIEWLKEGGELPPTHTIRNGVLRIEKLNPECQGIYVCRARSPSSQAQGRVSLTVRGCVRQLIIQGKEVIFKDFDLQAHGVSNCPTCQDQPCQNGGVCMDSESSSYTCKCAQGFAGSNCEHPQALRCHPEACGPDATCVNQASGEGYTCRCLLGRHGKKCMAGLTVTSPHFPGADAFISYPTLTRNPYELRLEVEVKPLSPNGLVLFNGGDGTPVADFVSLNMANGHLEFRYELGSGTAVLRSHKPLALGQWHKVAAERLNKDGTLQVDEERPVKRSSPGKSQGLNLHTSLYLGGVEDSVKLPAAANISNHFHGCIGEVSVNGKKVDISYSFLESRGISQCADSSPCDRRPCQNGGQCLLTGEYEFQCLCPDGFTGERCEVPEAHCQLHHPCLNGGICKGTACLCRQGFSGLYCEHDELQHQLKAEWPEGSGGNDAPGQYGAYFCNGGYVALPRHAFPRSLPESPETIELEVRTSSANGLLFWQGVEEGEPGKAKDFISLGLKDGHLLFSYQLGSGEANLRSEDPVDDGEWHRVTAVREGKRGSLQVDGEEAVTGESPGRNVMVNTKGRIYLGGAPDIQTLTAGKYASGITGCLKNVILVNARPGQEPRQPVDLQHQAEMALNIQECPS</sequence>
<dbReference type="InterPro" id="IPR007110">
    <property type="entry name" value="Ig-like_dom"/>
</dbReference>
<dbReference type="InterPro" id="IPR001791">
    <property type="entry name" value="Laminin_G"/>
</dbReference>
<dbReference type="SUPFAM" id="SSF48726">
    <property type="entry name" value="Immunoglobulin"/>
    <property type="match status" value="4"/>
</dbReference>
<proteinExistence type="predicted"/>
<feature type="disulfide bond" evidence="10">
    <location>
        <begin position="651"/>
        <end position="660"/>
    </location>
</feature>
<dbReference type="Pfam" id="PF00054">
    <property type="entry name" value="Laminin_G_1"/>
    <property type="match status" value="2"/>
</dbReference>
<dbReference type="SMART" id="SM00181">
    <property type="entry name" value="EGF"/>
    <property type="match status" value="4"/>
</dbReference>
<feature type="domain" description="EGF-like" evidence="12">
    <location>
        <begin position="329"/>
        <end position="366"/>
    </location>
</feature>
<feature type="non-terminal residue" evidence="15">
    <location>
        <position position="1"/>
    </location>
</feature>
<evidence type="ECO:0000256" key="10">
    <source>
        <dbReference type="PROSITE-ProRule" id="PRU00076"/>
    </source>
</evidence>
<dbReference type="GO" id="GO:0043025">
    <property type="term" value="C:neuronal cell body"/>
    <property type="evidence" value="ECO:0007669"/>
    <property type="project" value="TreeGrafter"/>
</dbReference>
<comment type="subcellular location">
    <subcellularLocation>
        <location evidence="1">Cell membrane</location>
    </subcellularLocation>
</comment>
<dbReference type="FunFam" id="2.10.25.10:FF:000185">
    <property type="entry name" value="basement membrane-specific heparan sulfate proteoglycan core protein-like"/>
    <property type="match status" value="2"/>
</dbReference>
<dbReference type="SMART" id="SM00409">
    <property type="entry name" value="IG"/>
    <property type="match status" value="3"/>
</dbReference>
<evidence type="ECO:0000256" key="9">
    <source>
        <dbReference type="ARBA" id="ARBA00023319"/>
    </source>
</evidence>
<dbReference type="InterPro" id="IPR013320">
    <property type="entry name" value="ConA-like_dom_sf"/>
</dbReference>
<evidence type="ECO:0000256" key="4">
    <source>
        <dbReference type="ARBA" id="ARBA00022729"/>
    </source>
</evidence>
<accession>A0A6J1VVK3</accession>
<dbReference type="Gene3D" id="2.60.40.10">
    <property type="entry name" value="Immunoglobulins"/>
    <property type="match status" value="4"/>
</dbReference>
<feature type="disulfide bond" evidence="10">
    <location>
        <begin position="378"/>
        <end position="395"/>
    </location>
</feature>
<dbReference type="Pfam" id="PF13927">
    <property type="entry name" value="Ig_3"/>
    <property type="match status" value="3"/>
</dbReference>
<evidence type="ECO:0000256" key="7">
    <source>
        <dbReference type="ARBA" id="ARBA00023157"/>
    </source>
</evidence>
<dbReference type="FunFam" id="2.60.40.10:FF:000884">
    <property type="entry name" value="Basement membrane-specific heparan sulfate proteoglycan core protein"/>
    <property type="match status" value="1"/>
</dbReference>
<evidence type="ECO:0000259" key="12">
    <source>
        <dbReference type="PROSITE" id="PS50026"/>
    </source>
</evidence>